<evidence type="ECO:0000313" key="10">
    <source>
        <dbReference type="EMBL" id="GIG38063.1"/>
    </source>
</evidence>
<evidence type="ECO:0000256" key="3">
    <source>
        <dbReference type="ARBA" id="ARBA00022475"/>
    </source>
</evidence>
<dbReference type="EMBL" id="BONO01000035">
    <property type="protein sequence ID" value="GIG38063.1"/>
    <property type="molecule type" value="Genomic_DNA"/>
</dbReference>
<comment type="similarity">
    <text evidence="2">Belongs to the UPF0126 family.</text>
</comment>
<reference evidence="10" key="1">
    <citation type="submission" date="2021-01" db="EMBL/GenBank/DDBJ databases">
        <title>Whole genome shotgun sequence of Cellulomonas pakistanensis NBRC 110800.</title>
        <authorList>
            <person name="Komaki H."/>
            <person name="Tamura T."/>
        </authorList>
    </citation>
    <scope>NUCLEOTIDE SEQUENCE</scope>
    <source>
        <strain evidence="10">NBRC 110800</strain>
    </source>
</reference>
<dbReference type="PANTHER" id="PTHR30506">
    <property type="entry name" value="INNER MEMBRANE PROTEIN"/>
    <property type="match status" value="1"/>
</dbReference>
<keyword evidence="11" id="KW-1185">Reference proteome</keyword>
<dbReference type="Proteomes" id="UP000642125">
    <property type="component" value="Unassembled WGS sequence"/>
</dbReference>
<feature type="transmembrane region" description="Helical" evidence="8">
    <location>
        <begin position="34"/>
        <end position="52"/>
    </location>
</feature>
<feature type="transmembrane region" description="Helical" evidence="8">
    <location>
        <begin position="6"/>
        <end position="27"/>
    </location>
</feature>
<feature type="transmembrane region" description="Helical" evidence="8">
    <location>
        <begin position="120"/>
        <end position="141"/>
    </location>
</feature>
<feature type="transmembrane region" description="Helical" evidence="8">
    <location>
        <begin position="178"/>
        <end position="199"/>
    </location>
</feature>
<evidence type="ECO:0000256" key="2">
    <source>
        <dbReference type="ARBA" id="ARBA00008193"/>
    </source>
</evidence>
<feature type="region of interest" description="Disordered" evidence="7">
    <location>
        <begin position="233"/>
        <end position="264"/>
    </location>
</feature>
<dbReference type="GO" id="GO:0005886">
    <property type="term" value="C:plasma membrane"/>
    <property type="evidence" value="ECO:0007669"/>
    <property type="project" value="UniProtKB-SubCell"/>
</dbReference>
<evidence type="ECO:0000259" key="9">
    <source>
        <dbReference type="Pfam" id="PF03458"/>
    </source>
</evidence>
<protein>
    <recommendedName>
        <fullName evidence="9">Glycine transporter domain-containing protein</fullName>
    </recommendedName>
</protein>
<keyword evidence="5 8" id="KW-1133">Transmembrane helix</keyword>
<feature type="domain" description="Glycine transporter" evidence="9">
    <location>
        <begin position="96"/>
        <end position="170"/>
    </location>
</feature>
<sequence length="289" mass="29697">MHVDLPLQPVLELLGVFVGALSGGLAAVRKSFDVFGIVVLAWVAGLGGGILRDVLIGAIPPVGIAQWEFVATACAAGLVTWAAHPGLHRLRRLVLVLDAGALALFTVVGTIKALEYGVGATAAVFAGIVTGVGGGVLRDLLTGEVPAVLHQRQLYAIPSLLGALVVVVLWREEALSEGTVVAAVVAVLGIRLVALRFGWQAPGPWDRSAARARLGRVGGVGRTGRSAREERVERAHRVGRRRGGLGGTGRGGTGPGLPPEQPAPLLRWVARVRRSRAAGRGGAGGSDAG</sequence>
<feature type="domain" description="Glycine transporter" evidence="9">
    <location>
        <begin position="10"/>
        <end position="84"/>
    </location>
</feature>
<feature type="compositionally biased region" description="Gly residues" evidence="7">
    <location>
        <begin position="244"/>
        <end position="255"/>
    </location>
</feature>
<keyword evidence="4 8" id="KW-0812">Transmembrane</keyword>
<dbReference type="Pfam" id="PF03458">
    <property type="entry name" value="Gly_transporter"/>
    <property type="match status" value="2"/>
</dbReference>
<evidence type="ECO:0000256" key="7">
    <source>
        <dbReference type="SAM" id="MobiDB-lite"/>
    </source>
</evidence>
<evidence type="ECO:0000256" key="4">
    <source>
        <dbReference type="ARBA" id="ARBA00022692"/>
    </source>
</evidence>
<dbReference type="AlphaFoldDB" id="A0A919U478"/>
<feature type="transmembrane region" description="Helical" evidence="8">
    <location>
        <begin position="153"/>
        <end position="172"/>
    </location>
</feature>
<comment type="caution">
    <text evidence="10">The sequence shown here is derived from an EMBL/GenBank/DDBJ whole genome shotgun (WGS) entry which is preliminary data.</text>
</comment>
<organism evidence="10 11">
    <name type="scientific">Cellulomonas pakistanensis</name>
    <dbReference type="NCBI Taxonomy" id="992287"/>
    <lineage>
        <taxon>Bacteria</taxon>
        <taxon>Bacillati</taxon>
        <taxon>Actinomycetota</taxon>
        <taxon>Actinomycetes</taxon>
        <taxon>Micrococcales</taxon>
        <taxon>Cellulomonadaceae</taxon>
        <taxon>Cellulomonas</taxon>
    </lineage>
</organism>
<accession>A0A919U478</accession>
<gene>
    <name evidence="10" type="ORF">Cpa01nite_34440</name>
</gene>
<keyword evidence="6 8" id="KW-0472">Membrane</keyword>
<name>A0A919U478_9CELL</name>
<dbReference type="PANTHER" id="PTHR30506:SF3">
    <property type="entry name" value="UPF0126 INNER MEMBRANE PROTEIN YADS-RELATED"/>
    <property type="match status" value="1"/>
</dbReference>
<evidence type="ECO:0000256" key="8">
    <source>
        <dbReference type="SAM" id="Phobius"/>
    </source>
</evidence>
<comment type="subcellular location">
    <subcellularLocation>
        <location evidence="1">Cell membrane</location>
        <topology evidence="1">Multi-pass membrane protein</topology>
    </subcellularLocation>
</comment>
<evidence type="ECO:0000313" key="11">
    <source>
        <dbReference type="Proteomes" id="UP000642125"/>
    </source>
</evidence>
<evidence type="ECO:0000256" key="1">
    <source>
        <dbReference type="ARBA" id="ARBA00004651"/>
    </source>
</evidence>
<evidence type="ECO:0000256" key="5">
    <source>
        <dbReference type="ARBA" id="ARBA00022989"/>
    </source>
</evidence>
<evidence type="ECO:0000256" key="6">
    <source>
        <dbReference type="ARBA" id="ARBA00023136"/>
    </source>
</evidence>
<proteinExistence type="inferred from homology"/>
<keyword evidence="3" id="KW-1003">Cell membrane</keyword>
<dbReference type="InterPro" id="IPR005115">
    <property type="entry name" value="Gly_transporter"/>
</dbReference>
<feature type="transmembrane region" description="Helical" evidence="8">
    <location>
        <begin position="95"/>
        <end position="114"/>
    </location>
</feature>